<evidence type="ECO:0000256" key="11">
    <source>
        <dbReference type="ARBA" id="ARBA00023235"/>
    </source>
</evidence>
<evidence type="ECO:0000256" key="2">
    <source>
        <dbReference type="ARBA" id="ARBA00000909"/>
    </source>
</evidence>
<dbReference type="GO" id="GO:0052856">
    <property type="term" value="F:NAD(P)HX epimerase activity"/>
    <property type="evidence" value="ECO:0007669"/>
    <property type="project" value="UniProtKB-EC"/>
</dbReference>
<evidence type="ECO:0000256" key="13">
    <source>
        <dbReference type="ARBA" id="ARBA00023268"/>
    </source>
</evidence>
<keyword evidence="10 17" id="KW-0520">NAD</keyword>
<accession>A0A927JC70</accession>
<comment type="caution">
    <text evidence="21">The sequence shown here is derived from an EMBL/GenBank/DDBJ whole genome shotgun (WGS) entry which is preliminary data.</text>
</comment>
<comment type="similarity">
    <text evidence="4 18">In the C-terminal section; belongs to the NnrD/CARKD family.</text>
</comment>
<feature type="binding site" evidence="17">
    <location>
        <position position="388"/>
    </location>
    <ligand>
        <name>AMP</name>
        <dbReference type="ChEBI" id="CHEBI:456215"/>
    </ligand>
</feature>
<evidence type="ECO:0000256" key="17">
    <source>
        <dbReference type="HAMAP-Rule" id="MF_01965"/>
    </source>
</evidence>
<dbReference type="SUPFAM" id="SSF64153">
    <property type="entry name" value="YjeF N-terminal domain-like"/>
    <property type="match status" value="1"/>
</dbReference>
<evidence type="ECO:0000256" key="6">
    <source>
        <dbReference type="ARBA" id="ARBA00022741"/>
    </source>
</evidence>
<comment type="cofactor">
    <cofactor evidence="18">
        <name>K(+)</name>
        <dbReference type="ChEBI" id="CHEBI:29103"/>
    </cofactor>
    <text evidence="18">Binds 1 potassium ion per subunit.</text>
</comment>
<feature type="domain" description="YjeF C-terminal" evidence="19">
    <location>
        <begin position="182"/>
        <end position="450"/>
    </location>
</feature>
<comment type="function">
    <text evidence="14 18">Bifunctional enzyme that catalyzes the epimerization of the S- and R-forms of NAD(P)HX and the dehydration of the S-form of NAD(P)HX at the expense of ADP, which is converted to AMP. This allows the repair of both epimers of NAD(P)HX, a damaged form of NAD(P)H that is a result of enzymatic or heat-dependent hydration.</text>
</comment>
<dbReference type="GO" id="GO:0110051">
    <property type="term" value="P:metabolite repair"/>
    <property type="evidence" value="ECO:0007669"/>
    <property type="project" value="TreeGrafter"/>
</dbReference>
<comment type="cofactor">
    <cofactor evidence="17">
        <name>Mg(2+)</name>
        <dbReference type="ChEBI" id="CHEBI:18420"/>
    </cofactor>
</comment>
<dbReference type="AlphaFoldDB" id="A0A927JC70"/>
<comment type="similarity">
    <text evidence="3 18">In the N-terminal section; belongs to the NnrE/AIBP family.</text>
</comment>
<dbReference type="InterPro" id="IPR030677">
    <property type="entry name" value="Nnr"/>
</dbReference>
<evidence type="ECO:0000256" key="10">
    <source>
        <dbReference type="ARBA" id="ARBA00023027"/>
    </source>
</evidence>
<proteinExistence type="inferred from homology"/>
<keyword evidence="12 17" id="KW-0456">Lyase</keyword>
<comment type="function">
    <text evidence="17">Catalyzes the dehydration of the S-form of NAD(P)HX at the expense of ADP, which is converted to AMP. Together with NAD(P)HX epimerase, which catalyzes the epimerization of the S- and R-forms, the enzyme allows the repair of both epimers of NAD(P)HX, a damaged form of NAD(P)H that is a result of enzymatic or heat-dependent hydration.</text>
</comment>
<comment type="catalytic activity">
    <reaction evidence="1 18">
        <text>(6R)-NADHX = (6S)-NADHX</text>
        <dbReference type="Rhea" id="RHEA:32215"/>
        <dbReference type="ChEBI" id="CHEBI:64074"/>
        <dbReference type="ChEBI" id="CHEBI:64075"/>
        <dbReference type="EC" id="5.1.99.6"/>
    </reaction>
</comment>
<reference evidence="21" key="1">
    <citation type="submission" date="2020-09" db="EMBL/GenBank/DDBJ databases">
        <title>Hoyosella lacisalsi sp. nov., a halotolerant actinobacterium isolated from soil of Lake Gudzhirganskoe.</title>
        <authorList>
            <person name="Yang Q."/>
            <person name="Guo P.Y."/>
            <person name="Liu S.W."/>
            <person name="Li F.N."/>
            <person name="Sun C.H."/>
        </authorList>
    </citation>
    <scope>NUCLEOTIDE SEQUENCE</scope>
    <source>
        <strain evidence="21">G463</strain>
    </source>
</reference>
<evidence type="ECO:0000256" key="9">
    <source>
        <dbReference type="ARBA" id="ARBA00022958"/>
    </source>
</evidence>
<dbReference type="Pfam" id="PF03853">
    <property type="entry name" value="YjeF_N"/>
    <property type="match status" value="1"/>
</dbReference>
<evidence type="ECO:0000313" key="21">
    <source>
        <dbReference type="EMBL" id="MBD8506428.1"/>
    </source>
</evidence>
<keyword evidence="9 18" id="KW-0630">Potassium</keyword>
<dbReference type="EMBL" id="JACYWE010000004">
    <property type="protein sequence ID" value="MBD8506428.1"/>
    <property type="molecule type" value="Genomic_DNA"/>
</dbReference>
<feature type="binding site" evidence="17">
    <location>
        <position position="325"/>
    </location>
    <ligand>
        <name>(6S)-NADPHX</name>
        <dbReference type="ChEBI" id="CHEBI:64076"/>
    </ligand>
</feature>
<keyword evidence="8 17" id="KW-0521">NADP</keyword>
<evidence type="ECO:0000256" key="16">
    <source>
        <dbReference type="ARBA" id="ARBA00049209"/>
    </source>
</evidence>
<evidence type="ECO:0000259" key="19">
    <source>
        <dbReference type="PROSITE" id="PS51383"/>
    </source>
</evidence>
<dbReference type="GO" id="GO:0046496">
    <property type="term" value="P:nicotinamide nucleotide metabolic process"/>
    <property type="evidence" value="ECO:0007669"/>
    <property type="project" value="UniProtKB-UniRule"/>
</dbReference>
<dbReference type="Pfam" id="PF01256">
    <property type="entry name" value="Carb_kinase"/>
    <property type="match status" value="1"/>
</dbReference>
<evidence type="ECO:0000256" key="1">
    <source>
        <dbReference type="ARBA" id="ARBA00000013"/>
    </source>
</evidence>
<evidence type="ECO:0000256" key="5">
    <source>
        <dbReference type="ARBA" id="ARBA00022723"/>
    </source>
</evidence>
<evidence type="ECO:0000256" key="18">
    <source>
        <dbReference type="PIRNR" id="PIRNR017184"/>
    </source>
</evidence>
<evidence type="ECO:0000256" key="12">
    <source>
        <dbReference type="ARBA" id="ARBA00023239"/>
    </source>
</evidence>
<evidence type="ECO:0000256" key="3">
    <source>
        <dbReference type="ARBA" id="ARBA00006001"/>
    </source>
</evidence>
<comment type="catalytic activity">
    <reaction evidence="16 17 18">
        <text>(6S)-NADPHX + ADP = AMP + phosphate + NADPH + H(+)</text>
        <dbReference type="Rhea" id="RHEA:32235"/>
        <dbReference type="ChEBI" id="CHEBI:15378"/>
        <dbReference type="ChEBI" id="CHEBI:43474"/>
        <dbReference type="ChEBI" id="CHEBI:57783"/>
        <dbReference type="ChEBI" id="CHEBI:64076"/>
        <dbReference type="ChEBI" id="CHEBI:456215"/>
        <dbReference type="ChEBI" id="CHEBI:456216"/>
        <dbReference type="EC" id="4.2.1.136"/>
    </reaction>
</comment>
<keyword evidence="5 18" id="KW-0479">Metal-binding</keyword>
<dbReference type="InterPro" id="IPR000631">
    <property type="entry name" value="CARKD"/>
</dbReference>
<evidence type="ECO:0000256" key="8">
    <source>
        <dbReference type="ARBA" id="ARBA00022857"/>
    </source>
</evidence>
<dbReference type="HAMAP" id="MF_01965">
    <property type="entry name" value="NADHX_dehydratase"/>
    <property type="match status" value="1"/>
</dbReference>
<dbReference type="InterPro" id="IPR036652">
    <property type="entry name" value="YjeF_N_dom_sf"/>
</dbReference>
<dbReference type="Proteomes" id="UP000642993">
    <property type="component" value="Unassembled WGS sequence"/>
</dbReference>
<name>A0A927JC70_9ACTN</name>
<comment type="catalytic activity">
    <reaction evidence="2 18">
        <text>(6R)-NADPHX = (6S)-NADPHX</text>
        <dbReference type="Rhea" id="RHEA:32227"/>
        <dbReference type="ChEBI" id="CHEBI:64076"/>
        <dbReference type="ChEBI" id="CHEBI:64077"/>
        <dbReference type="EC" id="5.1.99.6"/>
    </reaction>
</comment>
<evidence type="ECO:0000256" key="4">
    <source>
        <dbReference type="ARBA" id="ARBA00009524"/>
    </source>
</evidence>
<keyword evidence="7 17" id="KW-0067">ATP-binding</keyword>
<protein>
    <recommendedName>
        <fullName evidence="17">ADP-dependent (S)-NAD(P)H-hydrate dehydratase</fullName>
        <ecNumber evidence="17">4.2.1.136</ecNumber>
    </recommendedName>
    <alternativeName>
        <fullName evidence="17">ADP-dependent NAD(P)HX dehydratase</fullName>
    </alternativeName>
</protein>
<evidence type="ECO:0000313" key="22">
    <source>
        <dbReference type="Proteomes" id="UP000642993"/>
    </source>
</evidence>
<sequence length="454" mass="45180">MRRAAWGLAAVVARELRARTGAITGRRVGLLVGSGDNGGDALWAGAFLRRRGVAVDAVLLSPDRAHPAGLAALRAAGGRIVPRLGEPDLVLDGIVGISGHGPLRPAAAEHVAGIGAPIIAVDLPSGVDPGSGAVQGPAVRAALTVTFGARKPVHALAGESCGDIEVVDIGLELLSPSLAELTDAEVAARWPVPGPRDHKYTLGVTGVVAGSARYRGAAVLAAGGAISSKSGMVRCFGGAAGAVVERYPEALVADDLPDPGSGSSPRVDGWVAGPGMGTSEQARSWLEAVLQRDAPTVVDADGLTLLAADPSLLRGRQAPLVLTPHDGELARLTGEPVGDDRIAAAAGASRRYGATVLLKGHATIIASPGSAPMVVRARSSWAATPGTGDILAGMTGALLSAGLPAREAAAMAAHAHARAARIAAGGGPADGGPISASQLLAAVPAAIRALRSTQ</sequence>
<dbReference type="PANTHER" id="PTHR12592">
    <property type="entry name" value="ATP-DEPENDENT (S)-NAD(P)H-HYDRATE DEHYDRATASE FAMILY MEMBER"/>
    <property type="match status" value="1"/>
</dbReference>
<dbReference type="SUPFAM" id="SSF53613">
    <property type="entry name" value="Ribokinase-like"/>
    <property type="match status" value="1"/>
</dbReference>
<dbReference type="EC" id="4.2.1.136" evidence="17"/>
<dbReference type="PIRSF" id="PIRSF017184">
    <property type="entry name" value="Nnr"/>
    <property type="match status" value="1"/>
</dbReference>
<dbReference type="PROSITE" id="PS51385">
    <property type="entry name" value="YJEF_N"/>
    <property type="match status" value="1"/>
</dbReference>
<feature type="binding site" evidence="17">
    <location>
        <begin position="359"/>
        <end position="363"/>
    </location>
    <ligand>
        <name>AMP</name>
        <dbReference type="ChEBI" id="CHEBI:456215"/>
    </ligand>
</feature>
<keyword evidence="22" id="KW-1185">Reference proteome</keyword>
<dbReference type="GO" id="GO:0052855">
    <property type="term" value="F:ADP-dependent NAD(P)H-hydrate dehydratase activity"/>
    <property type="evidence" value="ECO:0007669"/>
    <property type="project" value="UniProtKB-UniRule"/>
</dbReference>
<organism evidence="21 22">
    <name type="scientific">Lolliginicoccus lacisalsi</name>
    <dbReference type="NCBI Taxonomy" id="2742202"/>
    <lineage>
        <taxon>Bacteria</taxon>
        <taxon>Bacillati</taxon>
        <taxon>Actinomycetota</taxon>
        <taxon>Actinomycetes</taxon>
        <taxon>Mycobacteriales</taxon>
        <taxon>Hoyosellaceae</taxon>
        <taxon>Lolliginicoccus</taxon>
    </lineage>
</organism>
<comment type="subunit">
    <text evidence="17">Homotetramer.</text>
</comment>
<keyword evidence="6 17" id="KW-0547">Nucleotide-binding</keyword>
<feature type="binding site" evidence="17">
    <location>
        <position position="389"/>
    </location>
    <ligand>
        <name>(6S)-NADPHX</name>
        <dbReference type="ChEBI" id="CHEBI:64076"/>
    </ligand>
</feature>
<dbReference type="CDD" id="cd01171">
    <property type="entry name" value="YXKO-related"/>
    <property type="match status" value="1"/>
</dbReference>
<dbReference type="GO" id="GO:0046872">
    <property type="term" value="F:metal ion binding"/>
    <property type="evidence" value="ECO:0007669"/>
    <property type="project" value="UniProtKB-UniRule"/>
</dbReference>
<keyword evidence="11 18" id="KW-0413">Isomerase</keyword>
<evidence type="ECO:0000256" key="15">
    <source>
        <dbReference type="ARBA" id="ARBA00048238"/>
    </source>
</evidence>
<dbReference type="InterPro" id="IPR029056">
    <property type="entry name" value="Ribokinase-like"/>
</dbReference>
<keyword evidence="13" id="KW-0511">Multifunctional enzyme</keyword>
<dbReference type="GO" id="GO:0005524">
    <property type="term" value="F:ATP binding"/>
    <property type="evidence" value="ECO:0007669"/>
    <property type="project" value="UniProtKB-UniRule"/>
</dbReference>
<feature type="binding site" evidence="17">
    <location>
        <position position="275"/>
    </location>
    <ligand>
        <name>(6S)-NADPHX</name>
        <dbReference type="ChEBI" id="CHEBI:64076"/>
    </ligand>
</feature>
<dbReference type="PANTHER" id="PTHR12592:SF0">
    <property type="entry name" value="ATP-DEPENDENT (S)-NAD(P)H-HYDRATE DEHYDRATASE"/>
    <property type="match status" value="1"/>
</dbReference>
<dbReference type="NCBIfam" id="TIGR00196">
    <property type="entry name" value="yjeF_cterm"/>
    <property type="match status" value="1"/>
</dbReference>
<dbReference type="PROSITE" id="PS51383">
    <property type="entry name" value="YJEF_C_3"/>
    <property type="match status" value="1"/>
</dbReference>
<dbReference type="Gene3D" id="3.40.50.10260">
    <property type="entry name" value="YjeF N-terminal domain"/>
    <property type="match status" value="1"/>
</dbReference>
<dbReference type="InterPro" id="IPR004443">
    <property type="entry name" value="YjeF_N_dom"/>
</dbReference>
<feature type="domain" description="YjeF N-terminal" evidence="20">
    <location>
        <begin position="1"/>
        <end position="177"/>
    </location>
</feature>
<evidence type="ECO:0000256" key="7">
    <source>
        <dbReference type="ARBA" id="ARBA00022840"/>
    </source>
</evidence>
<dbReference type="Gene3D" id="3.40.1190.20">
    <property type="match status" value="1"/>
</dbReference>
<evidence type="ECO:0000259" key="20">
    <source>
        <dbReference type="PROSITE" id="PS51385"/>
    </source>
</evidence>
<feature type="binding site" evidence="17">
    <location>
        <position position="217"/>
    </location>
    <ligand>
        <name>(6S)-NADPHX</name>
        <dbReference type="ChEBI" id="CHEBI:64076"/>
    </ligand>
</feature>
<evidence type="ECO:0000256" key="14">
    <source>
        <dbReference type="ARBA" id="ARBA00025153"/>
    </source>
</evidence>
<gene>
    <name evidence="17" type="primary">nnrD</name>
    <name evidence="21" type="ORF">HT102_08025</name>
</gene>
<comment type="catalytic activity">
    <reaction evidence="15 17 18">
        <text>(6S)-NADHX + ADP = AMP + phosphate + NADH + H(+)</text>
        <dbReference type="Rhea" id="RHEA:32223"/>
        <dbReference type="ChEBI" id="CHEBI:15378"/>
        <dbReference type="ChEBI" id="CHEBI:43474"/>
        <dbReference type="ChEBI" id="CHEBI:57945"/>
        <dbReference type="ChEBI" id="CHEBI:64074"/>
        <dbReference type="ChEBI" id="CHEBI:456215"/>
        <dbReference type="ChEBI" id="CHEBI:456216"/>
        <dbReference type="EC" id="4.2.1.136"/>
    </reaction>
</comment>
<comment type="similarity">
    <text evidence="17">Belongs to the NnrD/CARKD family.</text>
</comment>